<evidence type="ECO:0000256" key="4">
    <source>
        <dbReference type="SAM" id="SignalP"/>
    </source>
</evidence>
<dbReference type="GO" id="GO:0005576">
    <property type="term" value="C:extracellular region"/>
    <property type="evidence" value="ECO:0007669"/>
    <property type="project" value="UniProtKB-SubCell"/>
</dbReference>
<keyword evidence="2" id="KW-0964">Secreted</keyword>
<accession>A0A451AED7</accession>
<dbReference type="InterPro" id="IPR003284">
    <property type="entry name" value="Sal_SpvB"/>
</dbReference>
<evidence type="ECO:0000256" key="2">
    <source>
        <dbReference type="ARBA" id="ARBA00022525"/>
    </source>
</evidence>
<organism evidence="5">
    <name type="scientific">Candidatus Kentrum sp. TC</name>
    <dbReference type="NCBI Taxonomy" id="2126339"/>
    <lineage>
        <taxon>Bacteria</taxon>
        <taxon>Pseudomonadati</taxon>
        <taxon>Pseudomonadota</taxon>
        <taxon>Gammaproteobacteria</taxon>
        <taxon>Candidatus Kentrum</taxon>
    </lineage>
</organism>
<keyword evidence="3" id="KW-0843">Virulence</keyword>
<sequence>MSIRSIFRYVTALALFAVIFSGAHAEKPVGSIPGRLTVEQSAAVYTIPIEVPPGAAGMQPDLAITYNSNGGNGLLGVGFSLSGLSVITRCGKTIAQDGARGGVYYDSRDRFCLDGQRLIAISGADGGNGAEYRTEIDGYSRIISYGQQGSGSAWWKVWTKAGQAVEYGKTADSRIEAQGKSTVRLWAVNRIADTVGNGIDFEYYENHGTGEYYPTRIEYAGGKVKFGYTSRNNPIQETWVAGSKLRKSVHINNISTYIGESLVSTLVPEYTRRDTSLLLTDLEWCDSEGKCIPKVGFIRDSYELPGNFDVTNNYASSKKSVGCFRDGKICKRMI</sequence>
<evidence type="ECO:0000313" key="5">
    <source>
        <dbReference type="EMBL" id="VFK64402.1"/>
    </source>
</evidence>
<name>A0A451AED7_9GAMM</name>
<feature type="signal peptide" evidence="4">
    <location>
        <begin position="1"/>
        <end position="25"/>
    </location>
</feature>
<dbReference type="Pfam" id="PF03534">
    <property type="entry name" value="SpvB"/>
    <property type="match status" value="1"/>
</dbReference>
<proteinExistence type="predicted"/>
<evidence type="ECO:0000256" key="1">
    <source>
        <dbReference type="ARBA" id="ARBA00004613"/>
    </source>
</evidence>
<comment type="subcellular location">
    <subcellularLocation>
        <location evidence="1">Secreted</location>
    </subcellularLocation>
</comment>
<keyword evidence="4" id="KW-0732">Signal</keyword>
<protein>
    <submittedName>
        <fullName evidence="5">Virulence plasmid B protein</fullName>
    </submittedName>
</protein>
<evidence type="ECO:0000256" key="3">
    <source>
        <dbReference type="ARBA" id="ARBA00023026"/>
    </source>
</evidence>
<reference evidence="5" key="1">
    <citation type="submission" date="2019-02" db="EMBL/GenBank/DDBJ databases">
        <authorList>
            <person name="Gruber-Vodicka R. H."/>
            <person name="Seah K. B. B."/>
        </authorList>
    </citation>
    <scope>NUCLEOTIDE SEQUENCE</scope>
    <source>
        <strain evidence="5">BECK_BZ126</strain>
    </source>
</reference>
<dbReference type="EMBL" id="CAADFW010000124">
    <property type="protein sequence ID" value="VFK64402.1"/>
    <property type="molecule type" value="Genomic_DNA"/>
</dbReference>
<gene>
    <name evidence="5" type="ORF">BECKTC1821F_GA0114240_11249</name>
</gene>
<dbReference type="GO" id="GO:0005737">
    <property type="term" value="C:cytoplasm"/>
    <property type="evidence" value="ECO:0007669"/>
    <property type="project" value="InterPro"/>
</dbReference>
<feature type="chain" id="PRO_5019291748" evidence="4">
    <location>
        <begin position="26"/>
        <end position="334"/>
    </location>
</feature>
<dbReference type="AlphaFoldDB" id="A0A451AED7"/>